<evidence type="ECO:0000259" key="2">
    <source>
        <dbReference type="Pfam" id="PF12969"/>
    </source>
</evidence>
<name>A0ABW9Z699_9FLAO</name>
<gene>
    <name evidence="3" type="ORF">GV828_00950</name>
</gene>
<dbReference type="Gene3D" id="2.60.120.1130">
    <property type="match status" value="1"/>
</dbReference>
<accession>A0ABW9Z699</accession>
<proteinExistence type="predicted"/>
<dbReference type="Proteomes" id="UP000798602">
    <property type="component" value="Unassembled WGS sequence"/>
</dbReference>
<dbReference type="Gene3D" id="2.60.40.3140">
    <property type="match status" value="1"/>
</dbReference>
<evidence type="ECO:0000256" key="1">
    <source>
        <dbReference type="SAM" id="SignalP"/>
    </source>
</evidence>
<comment type="caution">
    <text evidence="3">The sequence shown here is derived from an EMBL/GenBank/DDBJ whole genome shotgun (WGS) entry which is preliminary data.</text>
</comment>
<keyword evidence="1" id="KW-0732">Signal</keyword>
<organism evidence="3 4">
    <name type="scientific">Flavobacterium ichthyis</name>
    <dbReference type="NCBI Taxonomy" id="2698827"/>
    <lineage>
        <taxon>Bacteria</taxon>
        <taxon>Pseudomonadati</taxon>
        <taxon>Bacteroidota</taxon>
        <taxon>Flavobacteriia</taxon>
        <taxon>Flavobacteriales</taxon>
        <taxon>Flavobacteriaceae</taxon>
        <taxon>Flavobacterium</taxon>
    </lineage>
</organism>
<keyword evidence="4" id="KW-1185">Reference proteome</keyword>
<dbReference type="EMBL" id="JAABLM010000001">
    <property type="protein sequence ID" value="NBL63761.1"/>
    <property type="molecule type" value="Genomic_DNA"/>
</dbReference>
<feature type="signal peptide" evidence="1">
    <location>
        <begin position="1"/>
        <end position="17"/>
    </location>
</feature>
<evidence type="ECO:0000313" key="3">
    <source>
        <dbReference type="EMBL" id="NBL63761.1"/>
    </source>
</evidence>
<evidence type="ECO:0000313" key="4">
    <source>
        <dbReference type="Proteomes" id="UP000798602"/>
    </source>
</evidence>
<reference evidence="4" key="1">
    <citation type="submission" date="2020-01" db="EMBL/GenBank/DDBJ databases">
        <title>Sphingomonas sp. strain CSW-10.</title>
        <authorList>
            <person name="Chen W.-M."/>
        </authorList>
    </citation>
    <scope>NUCLEOTIDE SEQUENCE [LARGE SCALE GENOMIC DNA]</scope>
    <source>
        <strain evidence="4">NST-5</strain>
    </source>
</reference>
<dbReference type="RefSeq" id="WP_166535591.1">
    <property type="nucleotide sequence ID" value="NZ_JAABLM010000001.1"/>
</dbReference>
<dbReference type="InterPro" id="IPR024618">
    <property type="entry name" value="DUF3857"/>
</dbReference>
<protein>
    <submittedName>
        <fullName evidence="3">DUF3857 domain-containing protein</fullName>
    </submittedName>
</protein>
<feature type="chain" id="PRO_5046089160" evidence="1">
    <location>
        <begin position="18"/>
        <end position="628"/>
    </location>
</feature>
<dbReference type="Pfam" id="PF12969">
    <property type="entry name" value="DUF3857"/>
    <property type="match status" value="1"/>
</dbReference>
<dbReference type="Gene3D" id="3.10.620.30">
    <property type="match status" value="1"/>
</dbReference>
<sequence>MKKLISLCLFISLTMSAQFNFQAEIPQNLKDGANACVRFEEVFIDVTSNKNMNIKSTRIVTVLNEAGLELIGASEFYNKSTRIKSMEAIIYNASGSEIKKIKRKDFRETSISEGSIITDNKVVFLDYTPVSYPFTVVFNSEIATSNTAFIPAWTPVKSYFESVENSKITVRALPELGFKYKAFNTDGVVTSQEISNGITFSLENFVAIKNEEYSPNPRNFLPNVLFGLSTFNLEGVDGTASSWDEFGKWVYNSLLEGTDELTVDTQLKIKTLVGEEKDPVKIARIVYDFVQSKTRYISIQLGIGGWKPMLAKDVDRLGYGDCKALSNYTRALLKVVGVPSYYTVIYGGQRRDLQENFVSMQGNHAILALPVNDKIYWLECTSQTNPFGYQGDFTDNRLALLVKPDGGQIVRTHEYITLENTQISTGNFSVSPEGNFRGEVNIKSRGTQYDNKAGNELKSNDDVMSFYKSYFRNINNLNIQKTNFVNNKNEVEYVEDLQLEAVKYADNVGGRMLIPVNAFNKLREIPQRYRTRNNPFELSRGFKDYDEITIEIPQGYTVEAKPDNVDLKDHFGHYIAEFNLVSPTKLIYKRTYVSNAGKYDKSEYENFRKFREQIARNDNAKIVLIKNQ</sequence>
<feature type="domain" description="DUF3857" evidence="2">
    <location>
        <begin position="52"/>
        <end position="203"/>
    </location>
</feature>